<name>C6HVH7_9BACT</name>
<dbReference type="Pfam" id="PF07282">
    <property type="entry name" value="Cas12f1-like_TNB"/>
    <property type="match status" value="1"/>
</dbReference>
<feature type="domain" description="Cas12f1-like TNB" evidence="2">
    <location>
        <begin position="9"/>
        <end position="31"/>
    </location>
</feature>
<keyword evidence="1" id="KW-0238">DNA-binding</keyword>
<proteinExistence type="predicted"/>
<organism evidence="3 4">
    <name type="scientific">Leptospirillum ferrodiazotrophum</name>
    <dbReference type="NCBI Taxonomy" id="412449"/>
    <lineage>
        <taxon>Bacteria</taxon>
        <taxon>Pseudomonadati</taxon>
        <taxon>Nitrospirota</taxon>
        <taxon>Nitrospiria</taxon>
        <taxon>Nitrospirales</taxon>
        <taxon>Nitrospiraceae</taxon>
        <taxon>Leptospirillum</taxon>
    </lineage>
</organism>
<keyword evidence="4" id="KW-1185">Reference proteome</keyword>
<protein>
    <submittedName>
        <fullName evidence="3">Probable transposase</fullName>
    </submittedName>
</protein>
<dbReference type="InterPro" id="IPR010095">
    <property type="entry name" value="Cas12f1-like_TNB"/>
</dbReference>
<sequence length="51" mass="5362">MSTENRPDQETFRCVSCGHAENADVNAAKNILRAGQAHSACLEAKTSVSAA</sequence>
<evidence type="ECO:0000313" key="3">
    <source>
        <dbReference type="EMBL" id="EES53395.1"/>
    </source>
</evidence>
<dbReference type="Proteomes" id="UP000009374">
    <property type="component" value="Unassembled WGS sequence"/>
</dbReference>
<evidence type="ECO:0000256" key="1">
    <source>
        <dbReference type="ARBA" id="ARBA00023125"/>
    </source>
</evidence>
<dbReference type="AlphaFoldDB" id="C6HVH7"/>
<dbReference type="GO" id="GO:0003677">
    <property type="term" value="F:DNA binding"/>
    <property type="evidence" value="ECO:0007669"/>
    <property type="project" value="UniProtKB-KW"/>
</dbReference>
<evidence type="ECO:0000313" key="4">
    <source>
        <dbReference type="Proteomes" id="UP000009374"/>
    </source>
</evidence>
<reference evidence="3 4" key="1">
    <citation type="journal article" date="2009" name="Appl. Environ. Microbiol.">
        <title>Community genomic and proteomic analyses of chemoautotrophic iron-oxidizing "Leptospirillum rubarum" (Group II) and "Leptospirillum ferrodiazotrophum" (Group III) bacteria in acid mine drainage biofilms.</title>
        <authorList>
            <person name="Goltsman D.S."/>
            <person name="Denef V.J."/>
            <person name="Singer S.W."/>
            <person name="VerBerkmoes N.C."/>
            <person name="Lefsrud M."/>
            <person name="Mueller R.S."/>
            <person name="Dick G.J."/>
            <person name="Sun C.L."/>
            <person name="Wheeler K.E."/>
            <person name="Zemla A."/>
            <person name="Baker B.J."/>
            <person name="Hauser L."/>
            <person name="Land M."/>
            <person name="Shah M.B."/>
            <person name="Thelen M.P."/>
            <person name="Hettich R.L."/>
            <person name="Banfield J.F."/>
        </authorList>
    </citation>
    <scope>NUCLEOTIDE SEQUENCE [LARGE SCALE GENOMIC DNA]</scope>
</reference>
<gene>
    <name evidence="3" type="ORF">UBAL3_79160023</name>
</gene>
<dbReference type="EMBL" id="GG693863">
    <property type="protein sequence ID" value="EES53395.1"/>
    <property type="molecule type" value="Genomic_DNA"/>
</dbReference>
<accession>C6HVH7</accession>
<evidence type="ECO:0000259" key="2">
    <source>
        <dbReference type="Pfam" id="PF07282"/>
    </source>
</evidence>